<dbReference type="EMBL" id="CAJOBG010009092">
    <property type="protein sequence ID" value="CAF4258724.1"/>
    <property type="molecule type" value="Genomic_DNA"/>
</dbReference>
<evidence type="ECO:0000256" key="1">
    <source>
        <dbReference type="SAM" id="MobiDB-lite"/>
    </source>
</evidence>
<feature type="region of interest" description="Disordered" evidence="1">
    <location>
        <begin position="64"/>
        <end position="90"/>
    </location>
</feature>
<dbReference type="Proteomes" id="UP000663856">
    <property type="component" value="Unassembled WGS sequence"/>
</dbReference>
<organism evidence="4 5">
    <name type="scientific">Rotaria magnacalcarata</name>
    <dbReference type="NCBI Taxonomy" id="392030"/>
    <lineage>
        <taxon>Eukaryota</taxon>
        <taxon>Metazoa</taxon>
        <taxon>Spiralia</taxon>
        <taxon>Gnathifera</taxon>
        <taxon>Rotifera</taxon>
        <taxon>Eurotatoria</taxon>
        <taxon>Bdelloidea</taxon>
        <taxon>Philodinida</taxon>
        <taxon>Philodinidae</taxon>
        <taxon>Rotaria</taxon>
    </lineage>
</organism>
<dbReference type="InterPro" id="IPR007350">
    <property type="entry name" value="Transposase_Tc5_C"/>
</dbReference>
<feature type="domain" description="Transposase Tc5 C-terminal" evidence="2">
    <location>
        <begin position="290"/>
        <end position="351"/>
    </location>
</feature>
<accession>A0A820F564</accession>
<dbReference type="Pfam" id="PF04236">
    <property type="entry name" value="Transp_Tc5_C"/>
    <property type="match status" value="1"/>
</dbReference>
<name>A0A820F564_9BILA</name>
<gene>
    <name evidence="4" type="ORF">OVN521_LOCUS29440</name>
    <name evidence="3" type="ORF">WKI299_LOCUS15065</name>
</gene>
<reference evidence="4" key="1">
    <citation type="submission" date="2021-02" db="EMBL/GenBank/DDBJ databases">
        <authorList>
            <person name="Nowell W R."/>
        </authorList>
    </citation>
    <scope>NUCLEOTIDE SEQUENCE</scope>
</reference>
<dbReference type="AlphaFoldDB" id="A0A820F564"/>
<evidence type="ECO:0000313" key="3">
    <source>
        <dbReference type="EMBL" id="CAF2075654.1"/>
    </source>
</evidence>
<evidence type="ECO:0000313" key="4">
    <source>
        <dbReference type="EMBL" id="CAF4258724.1"/>
    </source>
</evidence>
<comment type="caution">
    <text evidence="4">The sequence shown here is derived from an EMBL/GenBank/DDBJ whole genome shotgun (WGS) entry which is preliminary data.</text>
</comment>
<dbReference type="Proteomes" id="UP000663866">
    <property type="component" value="Unassembled WGS sequence"/>
</dbReference>
<protein>
    <recommendedName>
        <fullName evidence="2">Transposase Tc5 C-terminal domain-containing protein</fullName>
    </recommendedName>
</protein>
<proteinExistence type="predicted"/>
<evidence type="ECO:0000313" key="5">
    <source>
        <dbReference type="Proteomes" id="UP000663866"/>
    </source>
</evidence>
<sequence>MNLVNIAKRLLYLTQTEFHFQNSTTSEDEVLTSQHLFEILKTFKDSYFNELHTYESLDFQDEYDEMKDDGDNGGEELIDEKESTDEEQNIENYEENQHLDIQNNFKLNEMKDIVEWVGQHPNYKIASIKHRFRKVKHMRYIERFREYIEANGTRLEKLKRIKEFMWNEFYVKRTIEKTAIQKARELDWNNFKASESFIAAFKREHRISSGRAVFPHQDRQLLILPEGSTPHIQPQDLSLFRSWRFIHEKIEHYVHINQTEMNLNHRQYFINMHSIIHNQLSAPQFKNLIKSGFVQAKILNETVGEIKKPKDVCFKLYDLDCSVIGCEERTVLTCAWCKQHLCYFHLIENLHLHL</sequence>
<dbReference type="EMBL" id="CAJNRF010005884">
    <property type="protein sequence ID" value="CAF2075654.1"/>
    <property type="molecule type" value="Genomic_DNA"/>
</dbReference>
<evidence type="ECO:0000259" key="2">
    <source>
        <dbReference type="Pfam" id="PF04236"/>
    </source>
</evidence>
<keyword evidence="5" id="KW-1185">Reference proteome</keyword>